<proteinExistence type="inferred from homology"/>
<dbReference type="InterPro" id="IPR011009">
    <property type="entry name" value="Kinase-like_dom_sf"/>
</dbReference>
<feature type="compositionally biased region" description="Basic and acidic residues" evidence="17">
    <location>
        <begin position="518"/>
        <end position="529"/>
    </location>
</feature>
<name>A0A8T0UFA0_PANVG</name>
<dbReference type="Pfam" id="PF00560">
    <property type="entry name" value="LRR_1"/>
    <property type="match status" value="4"/>
</dbReference>
<evidence type="ECO:0000256" key="10">
    <source>
        <dbReference type="ARBA" id="ARBA00022777"/>
    </source>
</evidence>
<evidence type="ECO:0000256" key="1">
    <source>
        <dbReference type="ARBA" id="ARBA00004162"/>
    </source>
</evidence>
<dbReference type="Proteomes" id="UP000823388">
    <property type="component" value="Chromosome 3K"/>
</dbReference>
<dbReference type="EMBL" id="CM029041">
    <property type="protein sequence ID" value="KAG2623342.1"/>
    <property type="molecule type" value="Genomic_DNA"/>
</dbReference>
<dbReference type="InterPro" id="IPR001245">
    <property type="entry name" value="Ser-Thr/Tyr_kinase_cat_dom"/>
</dbReference>
<evidence type="ECO:0000256" key="12">
    <source>
        <dbReference type="ARBA" id="ARBA00022989"/>
    </source>
</evidence>
<feature type="binding site" evidence="16">
    <location>
        <position position="253"/>
    </location>
    <ligand>
        <name>ATP</name>
        <dbReference type="ChEBI" id="CHEBI:30616"/>
    </ligand>
</feature>
<dbReference type="GO" id="GO:0033612">
    <property type="term" value="F:receptor serine/threonine kinase binding"/>
    <property type="evidence" value="ECO:0007669"/>
    <property type="project" value="TreeGrafter"/>
</dbReference>
<dbReference type="InterPro" id="IPR032675">
    <property type="entry name" value="LRR_dom_sf"/>
</dbReference>
<evidence type="ECO:0000256" key="4">
    <source>
        <dbReference type="ARBA" id="ARBA00022614"/>
    </source>
</evidence>
<dbReference type="FunFam" id="1.10.510.10:FF:000714">
    <property type="entry name" value="Kinase family with leucine-rich repeat domain-containing protein"/>
    <property type="match status" value="1"/>
</dbReference>
<evidence type="ECO:0000256" key="7">
    <source>
        <dbReference type="ARBA" id="ARBA00022692"/>
    </source>
</evidence>
<dbReference type="PANTHER" id="PTHR48056">
    <property type="entry name" value="LRR RECEPTOR-LIKE SERINE/THREONINE-PROTEIN KINASE-RELATED"/>
    <property type="match status" value="1"/>
</dbReference>
<keyword evidence="7 18" id="KW-0812">Transmembrane</keyword>
<evidence type="ECO:0000256" key="6">
    <source>
        <dbReference type="ARBA" id="ARBA00022679"/>
    </source>
</evidence>
<dbReference type="PROSITE" id="PS50011">
    <property type="entry name" value="PROTEIN_KINASE_DOM"/>
    <property type="match status" value="1"/>
</dbReference>
<keyword evidence="8" id="KW-0677">Repeat</keyword>
<dbReference type="InterPro" id="IPR050647">
    <property type="entry name" value="Plant_LRR-RLKs"/>
</dbReference>
<keyword evidence="5" id="KW-1070">Brassinosteroid signaling pathway</keyword>
<dbReference type="GO" id="GO:0005524">
    <property type="term" value="F:ATP binding"/>
    <property type="evidence" value="ECO:0007669"/>
    <property type="project" value="UniProtKB-UniRule"/>
</dbReference>
<keyword evidence="21" id="KW-1185">Reference proteome</keyword>
<feature type="region of interest" description="Disordered" evidence="17">
    <location>
        <begin position="518"/>
        <end position="539"/>
    </location>
</feature>
<evidence type="ECO:0000256" key="15">
    <source>
        <dbReference type="ARBA" id="ARBA00023180"/>
    </source>
</evidence>
<dbReference type="SMART" id="SM00220">
    <property type="entry name" value="S_TKc"/>
    <property type="match status" value="1"/>
</dbReference>
<dbReference type="InterPro" id="IPR008271">
    <property type="entry name" value="Ser/Thr_kinase_AS"/>
</dbReference>
<evidence type="ECO:0000313" key="21">
    <source>
        <dbReference type="Proteomes" id="UP000823388"/>
    </source>
</evidence>
<evidence type="ECO:0000256" key="11">
    <source>
        <dbReference type="ARBA" id="ARBA00022840"/>
    </source>
</evidence>
<dbReference type="InterPro" id="IPR017441">
    <property type="entry name" value="Protein_kinase_ATP_BS"/>
</dbReference>
<dbReference type="PROSITE" id="PS00107">
    <property type="entry name" value="PROTEIN_KINASE_ATP"/>
    <property type="match status" value="1"/>
</dbReference>
<evidence type="ECO:0000256" key="13">
    <source>
        <dbReference type="ARBA" id="ARBA00023136"/>
    </source>
</evidence>
<gene>
    <name evidence="20" type="ORF">PVAP13_3KG054527</name>
</gene>
<evidence type="ECO:0000256" key="18">
    <source>
        <dbReference type="SAM" id="Phobius"/>
    </source>
</evidence>
<sequence length="539" mass="58208">MTLQFLKRFNAENNQFSGEIPGNLGNGMPQLLALNLSGNQISGSIPWSFSRLSYLEQMDVSRNLLTGEIPPELGTIPALNVLDLSSNELSGSIPSALAKLELSSLNLSSNQLSGRVPAGLAIAAYDRSFVGNPNLCTAPATSGDLAGVRPCTCSGGVSPALRSGLLATGAVLLLIFGTAFAFFVVHDVRARRRLAKKADDWKMTPFQALDFKDAAIPHGLKEENLVGHGGSGRVYRVTYTNRYNGSTGVVAVKQIQSSGPLDKKLEREFESEAGILGNVRHKNIIKLLCCLSGAESKLLVYDYMDNGSLDMWLHGRALRAGHAMVRIRSLGRAPLDWPTRLGVAIGAAQGLCYMHHECSPPIVHRDIKTSNILLDSEFRAKVADFGLARLLVQAGAPETMSVISGSVGYIAPECAYYTRRVNEKMDVYSFGVVLLELTTGKEAADGGEHGCLAEWARHHYRSGASITDTIDKCIKYAGCHGEIETVFRLGVTCTGNSPSSRPTMKDVLQMLLKCSEQTHRKSETGHSPEYEAAPLLLSQ</sequence>
<evidence type="ECO:0000256" key="9">
    <source>
        <dbReference type="ARBA" id="ARBA00022741"/>
    </source>
</evidence>
<dbReference type="Gene3D" id="1.10.510.10">
    <property type="entry name" value="Transferase(Phosphotransferase) domain 1"/>
    <property type="match status" value="1"/>
</dbReference>
<dbReference type="Pfam" id="PF07714">
    <property type="entry name" value="PK_Tyr_Ser-Thr"/>
    <property type="match status" value="1"/>
</dbReference>
<dbReference type="GO" id="GO:0005886">
    <property type="term" value="C:plasma membrane"/>
    <property type="evidence" value="ECO:0007669"/>
    <property type="project" value="UniProtKB-SubCell"/>
</dbReference>
<keyword evidence="14" id="KW-0675">Receptor</keyword>
<dbReference type="Gene3D" id="3.30.200.20">
    <property type="entry name" value="Phosphorylase Kinase, domain 1"/>
    <property type="match status" value="1"/>
</dbReference>
<evidence type="ECO:0000256" key="2">
    <source>
        <dbReference type="ARBA" id="ARBA00009592"/>
    </source>
</evidence>
<evidence type="ECO:0000256" key="8">
    <source>
        <dbReference type="ARBA" id="ARBA00022737"/>
    </source>
</evidence>
<comment type="similarity">
    <text evidence="2">Belongs to the RLP family.</text>
</comment>
<keyword evidence="12 18" id="KW-1133">Transmembrane helix</keyword>
<dbReference type="AlphaFoldDB" id="A0A8T0UFA0"/>
<accession>A0A8T0UFA0</accession>
<keyword evidence="9 16" id="KW-0547">Nucleotide-binding</keyword>
<keyword evidence="11 16" id="KW-0067">ATP-binding</keyword>
<keyword evidence="4" id="KW-0433">Leucine-rich repeat</keyword>
<dbReference type="PROSITE" id="PS00108">
    <property type="entry name" value="PROTEIN_KINASE_ST"/>
    <property type="match status" value="1"/>
</dbReference>
<evidence type="ECO:0000256" key="14">
    <source>
        <dbReference type="ARBA" id="ARBA00023170"/>
    </source>
</evidence>
<evidence type="ECO:0000259" key="19">
    <source>
        <dbReference type="PROSITE" id="PS50011"/>
    </source>
</evidence>
<keyword evidence="15" id="KW-0325">Glycoprotein</keyword>
<organism evidence="20 21">
    <name type="scientific">Panicum virgatum</name>
    <name type="common">Blackwell switchgrass</name>
    <dbReference type="NCBI Taxonomy" id="38727"/>
    <lineage>
        <taxon>Eukaryota</taxon>
        <taxon>Viridiplantae</taxon>
        <taxon>Streptophyta</taxon>
        <taxon>Embryophyta</taxon>
        <taxon>Tracheophyta</taxon>
        <taxon>Spermatophyta</taxon>
        <taxon>Magnoliopsida</taxon>
        <taxon>Liliopsida</taxon>
        <taxon>Poales</taxon>
        <taxon>Poaceae</taxon>
        <taxon>PACMAD clade</taxon>
        <taxon>Panicoideae</taxon>
        <taxon>Panicodae</taxon>
        <taxon>Paniceae</taxon>
        <taxon>Panicinae</taxon>
        <taxon>Panicum</taxon>
        <taxon>Panicum sect. Hiantes</taxon>
    </lineage>
</organism>
<feature type="transmembrane region" description="Helical" evidence="18">
    <location>
        <begin position="164"/>
        <end position="185"/>
    </location>
</feature>
<dbReference type="CDD" id="cd14066">
    <property type="entry name" value="STKc_IRAK"/>
    <property type="match status" value="1"/>
</dbReference>
<comment type="subcellular location">
    <subcellularLocation>
        <location evidence="1">Cell membrane</location>
        <topology evidence="1">Single-pass membrane protein</topology>
    </subcellularLocation>
</comment>
<keyword evidence="6" id="KW-0808">Transferase</keyword>
<dbReference type="SUPFAM" id="SSF56112">
    <property type="entry name" value="Protein kinase-like (PK-like)"/>
    <property type="match status" value="1"/>
</dbReference>
<reference evidence="20" key="1">
    <citation type="submission" date="2020-05" db="EMBL/GenBank/DDBJ databases">
        <title>WGS assembly of Panicum virgatum.</title>
        <authorList>
            <person name="Lovell J.T."/>
            <person name="Jenkins J."/>
            <person name="Shu S."/>
            <person name="Juenger T.E."/>
            <person name="Schmutz J."/>
        </authorList>
    </citation>
    <scope>NUCLEOTIDE SEQUENCE</scope>
    <source>
        <strain evidence="20">AP13</strain>
    </source>
</reference>
<keyword evidence="13 18" id="KW-0472">Membrane</keyword>
<dbReference type="GO" id="GO:0004674">
    <property type="term" value="F:protein serine/threonine kinase activity"/>
    <property type="evidence" value="ECO:0007669"/>
    <property type="project" value="UniProtKB-KW"/>
</dbReference>
<dbReference type="SUPFAM" id="SSF52058">
    <property type="entry name" value="L domain-like"/>
    <property type="match status" value="1"/>
</dbReference>
<dbReference type="GO" id="GO:0009742">
    <property type="term" value="P:brassinosteroid mediated signaling pathway"/>
    <property type="evidence" value="ECO:0007669"/>
    <property type="project" value="UniProtKB-KW"/>
</dbReference>
<dbReference type="PANTHER" id="PTHR48056:SF29">
    <property type="entry name" value="RECEPTOR-LIKE PROTEIN KINASE HSL1"/>
    <property type="match status" value="1"/>
</dbReference>
<evidence type="ECO:0000256" key="5">
    <source>
        <dbReference type="ARBA" id="ARBA00022626"/>
    </source>
</evidence>
<evidence type="ECO:0000256" key="17">
    <source>
        <dbReference type="SAM" id="MobiDB-lite"/>
    </source>
</evidence>
<keyword evidence="3" id="KW-0723">Serine/threonine-protein kinase</keyword>
<evidence type="ECO:0000256" key="3">
    <source>
        <dbReference type="ARBA" id="ARBA00022527"/>
    </source>
</evidence>
<evidence type="ECO:0000313" key="20">
    <source>
        <dbReference type="EMBL" id="KAG2623342.1"/>
    </source>
</evidence>
<comment type="caution">
    <text evidence="20">The sequence shown here is derived from an EMBL/GenBank/DDBJ whole genome shotgun (WGS) entry which is preliminary data.</text>
</comment>
<dbReference type="Gene3D" id="3.80.10.10">
    <property type="entry name" value="Ribonuclease Inhibitor"/>
    <property type="match status" value="1"/>
</dbReference>
<dbReference type="InterPro" id="IPR001611">
    <property type="entry name" value="Leu-rich_rpt"/>
</dbReference>
<keyword evidence="10" id="KW-0418">Kinase</keyword>
<feature type="domain" description="Protein kinase" evidence="19">
    <location>
        <begin position="220"/>
        <end position="512"/>
    </location>
</feature>
<evidence type="ECO:0000256" key="16">
    <source>
        <dbReference type="PROSITE-ProRule" id="PRU10141"/>
    </source>
</evidence>
<dbReference type="FunFam" id="3.80.10.10:FF:000111">
    <property type="entry name" value="LRR receptor-like serine/threonine-protein kinase ERECTA"/>
    <property type="match status" value="1"/>
</dbReference>
<dbReference type="FunFam" id="3.30.200.20:FF:000847">
    <property type="entry name" value="Protein kinase family protein with leucine-rich repeat domain"/>
    <property type="match status" value="1"/>
</dbReference>
<dbReference type="InterPro" id="IPR000719">
    <property type="entry name" value="Prot_kinase_dom"/>
</dbReference>
<protein>
    <recommendedName>
        <fullName evidence="19">Protein kinase domain-containing protein</fullName>
    </recommendedName>
</protein>